<keyword evidence="5" id="KW-0539">Nucleus</keyword>
<protein>
    <recommendedName>
        <fullName evidence="6">Zn(2)-C6 fungal-type domain-containing protein</fullName>
    </recommendedName>
</protein>
<keyword evidence="4" id="KW-0804">Transcription</keyword>
<dbReference type="OrthoDB" id="3034343at2759"/>
<dbReference type="GO" id="GO:0005634">
    <property type="term" value="C:nucleus"/>
    <property type="evidence" value="ECO:0007669"/>
    <property type="project" value="TreeGrafter"/>
</dbReference>
<reference evidence="7 8" key="1">
    <citation type="submission" date="2015-01" db="EMBL/GenBank/DDBJ databases">
        <title>The Genome Sequence of Exophiala mesophila CBS40295.</title>
        <authorList>
            <consortium name="The Broad Institute Genomics Platform"/>
            <person name="Cuomo C."/>
            <person name="de Hoog S."/>
            <person name="Gorbushina A."/>
            <person name="Stielow B."/>
            <person name="Teixiera M."/>
            <person name="Abouelleil A."/>
            <person name="Chapman S.B."/>
            <person name="Priest M."/>
            <person name="Young S.K."/>
            <person name="Wortman J."/>
            <person name="Nusbaum C."/>
            <person name="Birren B."/>
        </authorList>
    </citation>
    <scope>NUCLEOTIDE SEQUENCE [LARGE SCALE GENOMIC DNA]</scope>
    <source>
        <strain evidence="7 8">CBS 40295</strain>
    </source>
</reference>
<sequence length="631" mass="71794">MRTGRPYGSHRYPACALCHQRRSRCVIDIPGQSCSHCRRRGIVCSLAGMKNHSGVKVGFTHRSLLADDHSLDYQARVVGPVVARDTQVLDQHYPHQRIPEDYNKPQEMPILSVPSERESREAVYVMRLPPRVPSPIGFTQYSNDLSEKLLAQVEPFLDKLLANYFDKLAPCYPLTDEDYILMRIKNHNTPPKIFLLLLVSHALFYWDTCPALRTYTRPDQDVAWQISAMSNAMNVHGGDLATIGAICLGVAGRPYQSVIHNAGNVARAVAVGHMIGLNHDCMGWKTASDIEKSMRWKIWWAVLIQDRWFNFAQGVPNYITKSQCDVPLPTMRLLITQARSGSLDHIRASEVYIQLCRLTEILGDILPLIYQVRAGADEEMIASQIARSEIELDQWVEIQPSWLQIDDLCDRSSIPGVRNLQLSYLSVRMLLQRVAWHETTRYQRESEPVSSLLSRCQMAADDIVRFVMSLDKNDLMGFWLPYNAQHFTSAVTLLLRCALQTSDSHTQVHCMTSARTLVDCLQKYHDEDKWDLAELCLVQTRTVLKRIEDARPLKPAKSSTAPPIMESVVHDQNSYERNYMDNPLQEEIISGDVFDALQEGATSLQDLFPELFPDWINDNSAAGENFFTFND</sequence>
<keyword evidence="8" id="KW-1185">Reference proteome</keyword>
<evidence type="ECO:0000313" key="8">
    <source>
        <dbReference type="Proteomes" id="UP000054302"/>
    </source>
</evidence>
<dbReference type="PROSITE" id="PS00463">
    <property type="entry name" value="ZN2_CY6_FUNGAL_1"/>
    <property type="match status" value="1"/>
</dbReference>
<organism evidence="7 8">
    <name type="scientific">Exophiala mesophila</name>
    <name type="common">Black yeast-like fungus</name>
    <dbReference type="NCBI Taxonomy" id="212818"/>
    <lineage>
        <taxon>Eukaryota</taxon>
        <taxon>Fungi</taxon>
        <taxon>Dikarya</taxon>
        <taxon>Ascomycota</taxon>
        <taxon>Pezizomycotina</taxon>
        <taxon>Eurotiomycetes</taxon>
        <taxon>Chaetothyriomycetidae</taxon>
        <taxon>Chaetothyriales</taxon>
        <taxon>Herpotrichiellaceae</taxon>
        <taxon>Exophiala</taxon>
    </lineage>
</organism>
<dbReference type="GO" id="GO:0008270">
    <property type="term" value="F:zinc ion binding"/>
    <property type="evidence" value="ECO:0007669"/>
    <property type="project" value="InterPro"/>
</dbReference>
<dbReference type="PANTHER" id="PTHR31668">
    <property type="entry name" value="GLUCOSE TRANSPORT TRANSCRIPTION REGULATOR RGT1-RELATED-RELATED"/>
    <property type="match status" value="1"/>
</dbReference>
<accession>A0A0D1ZAH6</accession>
<dbReference type="Pfam" id="PF04082">
    <property type="entry name" value="Fungal_trans"/>
    <property type="match status" value="1"/>
</dbReference>
<dbReference type="HOGENOM" id="CLU_009827_2_0_1"/>
<dbReference type="InterPro" id="IPR036864">
    <property type="entry name" value="Zn2-C6_fun-type_DNA-bd_sf"/>
</dbReference>
<dbReference type="AlphaFoldDB" id="A0A0D1ZAH6"/>
<dbReference type="InterPro" id="IPR050797">
    <property type="entry name" value="Carb_Metab_Trans_Reg"/>
</dbReference>
<dbReference type="RefSeq" id="XP_016223266.1">
    <property type="nucleotide sequence ID" value="XM_016370973.1"/>
</dbReference>
<name>A0A0D1ZAH6_EXOME</name>
<dbReference type="GO" id="GO:0003677">
    <property type="term" value="F:DNA binding"/>
    <property type="evidence" value="ECO:0007669"/>
    <property type="project" value="UniProtKB-KW"/>
</dbReference>
<keyword evidence="3" id="KW-0238">DNA-binding</keyword>
<keyword evidence="1" id="KW-0479">Metal-binding</keyword>
<dbReference type="STRING" id="212818.A0A0D1ZAH6"/>
<dbReference type="InterPro" id="IPR007219">
    <property type="entry name" value="XnlR_reg_dom"/>
</dbReference>
<proteinExistence type="predicted"/>
<evidence type="ECO:0000313" key="7">
    <source>
        <dbReference type="EMBL" id="KIV91692.1"/>
    </source>
</evidence>
<dbReference type="VEuPathDB" id="FungiDB:PV10_06206"/>
<dbReference type="CDD" id="cd00067">
    <property type="entry name" value="GAL4"/>
    <property type="match status" value="1"/>
</dbReference>
<dbReference type="GeneID" id="27324051"/>
<dbReference type="Proteomes" id="UP000054302">
    <property type="component" value="Unassembled WGS sequence"/>
</dbReference>
<dbReference type="SUPFAM" id="SSF57701">
    <property type="entry name" value="Zn2/Cys6 DNA-binding domain"/>
    <property type="match status" value="1"/>
</dbReference>
<gene>
    <name evidence="7" type="ORF">PV10_06206</name>
</gene>
<dbReference type="InterPro" id="IPR001138">
    <property type="entry name" value="Zn2Cys6_DnaBD"/>
</dbReference>
<dbReference type="CDD" id="cd12148">
    <property type="entry name" value="fungal_TF_MHR"/>
    <property type="match status" value="1"/>
</dbReference>
<evidence type="ECO:0000256" key="3">
    <source>
        <dbReference type="ARBA" id="ARBA00023125"/>
    </source>
</evidence>
<dbReference type="OMA" id="MCLDHCE"/>
<evidence type="ECO:0000256" key="1">
    <source>
        <dbReference type="ARBA" id="ARBA00022723"/>
    </source>
</evidence>
<evidence type="ECO:0000256" key="2">
    <source>
        <dbReference type="ARBA" id="ARBA00023015"/>
    </source>
</evidence>
<dbReference type="GO" id="GO:0001080">
    <property type="term" value="P:nitrogen catabolite activation of transcription from RNA polymerase II promoter"/>
    <property type="evidence" value="ECO:0007669"/>
    <property type="project" value="TreeGrafter"/>
</dbReference>
<dbReference type="GO" id="GO:0000981">
    <property type="term" value="F:DNA-binding transcription factor activity, RNA polymerase II-specific"/>
    <property type="evidence" value="ECO:0007669"/>
    <property type="project" value="InterPro"/>
</dbReference>
<dbReference type="SMART" id="SM00066">
    <property type="entry name" value="GAL4"/>
    <property type="match status" value="1"/>
</dbReference>
<dbReference type="PROSITE" id="PS50048">
    <property type="entry name" value="ZN2_CY6_FUNGAL_2"/>
    <property type="match status" value="1"/>
</dbReference>
<evidence type="ECO:0000256" key="4">
    <source>
        <dbReference type="ARBA" id="ARBA00023163"/>
    </source>
</evidence>
<evidence type="ECO:0000259" key="6">
    <source>
        <dbReference type="PROSITE" id="PS50048"/>
    </source>
</evidence>
<dbReference type="PANTHER" id="PTHR31668:SF10">
    <property type="entry name" value="ZN(II)2CYS6 TRANSCRIPTION FACTOR (EUROFUNG)"/>
    <property type="match status" value="1"/>
</dbReference>
<dbReference type="EMBL" id="KN847523">
    <property type="protein sequence ID" value="KIV91692.1"/>
    <property type="molecule type" value="Genomic_DNA"/>
</dbReference>
<dbReference type="GO" id="GO:0006351">
    <property type="term" value="P:DNA-templated transcription"/>
    <property type="evidence" value="ECO:0007669"/>
    <property type="project" value="InterPro"/>
</dbReference>
<evidence type="ECO:0000256" key="5">
    <source>
        <dbReference type="ARBA" id="ARBA00023242"/>
    </source>
</evidence>
<feature type="domain" description="Zn(2)-C6 fungal-type" evidence="6">
    <location>
        <begin position="14"/>
        <end position="46"/>
    </location>
</feature>
<keyword evidence="2" id="KW-0805">Transcription regulation</keyword>